<proteinExistence type="inferred from homology"/>
<evidence type="ECO:0000256" key="10">
    <source>
        <dbReference type="ARBA" id="ARBA00023125"/>
    </source>
</evidence>
<keyword evidence="5" id="KW-0378">Hydrolase</keyword>
<evidence type="ECO:0000256" key="14">
    <source>
        <dbReference type="SAM" id="MobiDB-lite"/>
    </source>
</evidence>
<dbReference type="PROSITE" id="PS51193">
    <property type="entry name" value="HELICASE_ATP_BIND_2"/>
    <property type="match status" value="1"/>
</dbReference>
<keyword evidence="1" id="KW-0004">4Fe-4S</keyword>
<comment type="caution">
    <text evidence="16">The sequence shown here is derived from an EMBL/GenBank/DDBJ whole genome shotgun (WGS) entry which is preliminary data.</text>
</comment>
<evidence type="ECO:0000256" key="11">
    <source>
        <dbReference type="ARBA" id="ARBA00023204"/>
    </source>
</evidence>
<keyword evidence="12" id="KW-0413">Isomerase</keyword>
<evidence type="ECO:0000256" key="13">
    <source>
        <dbReference type="ARBA" id="ARBA00038058"/>
    </source>
</evidence>
<evidence type="ECO:0000256" key="3">
    <source>
        <dbReference type="ARBA" id="ARBA00022741"/>
    </source>
</evidence>
<dbReference type="SMART" id="SM00491">
    <property type="entry name" value="HELICc2"/>
    <property type="match status" value="1"/>
</dbReference>
<dbReference type="GO" id="GO:0003678">
    <property type="term" value="F:DNA helicase activity"/>
    <property type="evidence" value="ECO:0007669"/>
    <property type="project" value="InterPro"/>
</dbReference>
<keyword evidence="8" id="KW-0408">Iron</keyword>
<feature type="region of interest" description="Disordered" evidence="14">
    <location>
        <begin position="1"/>
        <end position="24"/>
    </location>
</feature>
<keyword evidence="2" id="KW-0479">Metal-binding</keyword>
<evidence type="ECO:0000256" key="5">
    <source>
        <dbReference type="ARBA" id="ARBA00022801"/>
    </source>
</evidence>
<evidence type="ECO:0000256" key="1">
    <source>
        <dbReference type="ARBA" id="ARBA00022485"/>
    </source>
</evidence>
<evidence type="ECO:0000259" key="15">
    <source>
        <dbReference type="PROSITE" id="PS51193"/>
    </source>
</evidence>
<evidence type="ECO:0000256" key="4">
    <source>
        <dbReference type="ARBA" id="ARBA00022763"/>
    </source>
</evidence>
<dbReference type="Gene3D" id="3.40.50.300">
    <property type="entry name" value="P-loop containing nucleotide triphosphate hydrolases"/>
    <property type="match status" value="2"/>
</dbReference>
<evidence type="ECO:0000313" key="16">
    <source>
        <dbReference type="EMBL" id="PZP36504.1"/>
    </source>
</evidence>
<keyword evidence="4" id="KW-0227">DNA damage</keyword>
<keyword evidence="6 16" id="KW-0347">Helicase</keyword>
<dbReference type="GO" id="GO:0046872">
    <property type="term" value="F:metal ion binding"/>
    <property type="evidence" value="ECO:0007669"/>
    <property type="project" value="UniProtKB-KW"/>
</dbReference>
<sequence length="811" mass="88306">MSASPSTPDTASSSPPPTAGSRTPWHYTVSVRSLCEFTDKQGDLDRRFSPSATALEGQAVQLAVLARRGEGYQIEVPLEGVWGGLRVRGRADGYDAGVSRLEEVKTIRGAVSLVTENRRALHWAQLETYGALLCAERGLAELELALVYVDADSQTETPLRETLAAAELQARFEARCARFTAWAEQEARHRAARDAALAELPFPLGELRPGQRVLAEAVYRAAAQGRCLLAQAPTGIGKTLGTLYPLLRAMPRQQLDKIAYLTCKGTARITALDGLRRLRDATPHAGGGAIPAGRPPGAVRVLALVAKEQACEHPGLACHGEACPLANGFYDRLPAARAEAVDTGWLEPATLRRIALRHGVCPYYLGQELLRWADVVVGDVHHGFDPHGQLWQLSQAQGWKLALLVDEAHNLLDRTRDMYSTQLTLAQVRAAADVAPKPLRAPLRRLATELAALGRPAEAFGPEGYRALDELPDAFAEALQFAHAALGEHVQRHPLDTGPMLEIFFLVLGLQRLLDRFGAHSLCDLQLSGSSAQPPQAPASRSLLDDDPLAALDDAGQDLTLSLRNIVPGAFLKERFEGFGSVTLFSATLGPPDYPLALLGLPQNTVWLDVPSPFPPEHLVVRVAQQLSTRYEHRAASLDALVDLIARQYAEHPGNYLAFFSSFDYLDQAAARLAQRHAQVPQWSQARSMNEGARRAFLERFVPEGRGVGFAVLGGAFAEGVDLPGSRLIGAFIATLGLPPVSPLQDRIRERLDALFGADHGYADRVPGLQKVVQAAGRVLRSADDRGWVWLLDGRYRRPDVRALLPAWWRL</sequence>
<dbReference type="GO" id="GO:0003677">
    <property type="term" value="F:DNA binding"/>
    <property type="evidence" value="ECO:0007669"/>
    <property type="project" value="UniProtKB-KW"/>
</dbReference>
<evidence type="ECO:0000256" key="9">
    <source>
        <dbReference type="ARBA" id="ARBA00023014"/>
    </source>
</evidence>
<dbReference type="Gene3D" id="3.90.320.10">
    <property type="match status" value="1"/>
</dbReference>
<keyword evidence="3" id="KW-0547">Nucleotide-binding</keyword>
<dbReference type="PANTHER" id="PTHR11472">
    <property type="entry name" value="DNA REPAIR DEAD HELICASE RAD3/XP-D SUBFAMILY MEMBER"/>
    <property type="match status" value="1"/>
</dbReference>
<dbReference type="InterPro" id="IPR006555">
    <property type="entry name" value="ATP-dep_Helicase_C"/>
</dbReference>
<reference evidence="16 17" key="1">
    <citation type="submission" date="2017-08" db="EMBL/GenBank/DDBJ databases">
        <title>Infants hospitalized years apart are colonized by the same room-sourced microbial strains.</title>
        <authorList>
            <person name="Brooks B."/>
            <person name="Olm M.R."/>
            <person name="Firek B.A."/>
            <person name="Baker R."/>
            <person name="Thomas B.C."/>
            <person name="Morowitz M.J."/>
            <person name="Banfield J.F."/>
        </authorList>
    </citation>
    <scope>NUCLEOTIDE SEQUENCE [LARGE SCALE GENOMIC DNA]</scope>
    <source>
        <strain evidence="16">S2_012_000_R2_81</strain>
    </source>
</reference>
<dbReference type="GO" id="GO:0006281">
    <property type="term" value="P:DNA repair"/>
    <property type="evidence" value="ECO:0007669"/>
    <property type="project" value="UniProtKB-KW"/>
</dbReference>
<dbReference type="SMART" id="SM00488">
    <property type="entry name" value="DEXDc2"/>
    <property type="match status" value="1"/>
</dbReference>
<comment type="similarity">
    <text evidence="13">Belongs to the helicase family. DinG subfamily.</text>
</comment>
<keyword evidence="9" id="KW-0411">Iron-sulfur</keyword>
<protein>
    <submittedName>
        <fullName evidence="16">ATP-dependent DNA helicase</fullName>
    </submittedName>
</protein>
<feature type="domain" description="Helicase ATP-binding" evidence="15">
    <location>
        <begin position="197"/>
        <end position="457"/>
    </location>
</feature>
<organism evidence="16 17">
    <name type="scientific">Roseateles depolymerans</name>
    <dbReference type="NCBI Taxonomy" id="76731"/>
    <lineage>
        <taxon>Bacteria</taxon>
        <taxon>Pseudomonadati</taxon>
        <taxon>Pseudomonadota</taxon>
        <taxon>Betaproteobacteria</taxon>
        <taxon>Burkholderiales</taxon>
        <taxon>Sphaerotilaceae</taxon>
        <taxon>Roseateles</taxon>
    </lineage>
</organism>
<dbReference type="Proteomes" id="UP000249633">
    <property type="component" value="Unassembled WGS sequence"/>
</dbReference>
<dbReference type="SUPFAM" id="SSF52540">
    <property type="entry name" value="P-loop containing nucleoside triphosphate hydrolases"/>
    <property type="match status" value="1"/>
</dbReference>
<keyword evidence="11" id="KW-0234">DNA repair</keyword>
<keyword evidence="7" id="KW-0067">ATP-binding</keyword>
<gene>
    <name evidence="16" type="ORF">DI603_00605</name>
</gene>
<dbReference type="GO" id="GO:0016818">
    <property type="term" value="F:hydrolase activity, acting on acid anhydrides, in phosphorus-containing anhydrides"/>
    <property type="evidence" value="ECO:0007669"/>
    <property type="project" value="InterPro"/>
</dbReference>
<accession>A0A2W5E343</accession>
<dbReference type="InterPro" id="IPR027417">
    <property type="entry name" value="P-loop_NTPase"/>
</dbReference>
<keyword evidence="10" id="KW-0238">DNA-binding</keyword>
<dbReference type="Pfam" id="PF06733">
    <property type="entry name" value="DEAD_2"/>
    <property type="match status" value="1"/>
</dbReference>
<evidence type="ECO:0000256" key="7">
    <source>
        <dbReference type="ARBA" id="ARBA00022840"/>
    </source>
</evidence>
<dbReference type="Pfam" id="PF13307">
    <property type="entry name" value="Helicase_C_2"/>
    <property type="match status" value="1"/>
</dbReference>
<dbReference type="AlphaFoldDB" id="A0A2W5E343"/>
<dbReference type="PANTHER" id="PTHR11472:SF34">
    <property type="entry name" value="REGULATOR OF TELOMERE ELONGATION HELICASE 1"/>
    <property type="match status" value="1"/>
</dbReference>
<evidence type="ECO:0000256" key="12">
    <source>
        <dbReference type="ARBA" id="ARBA00023235"/>
    </source>
</evidence>
<evidence type="ECO:0000256" key="2">
    <source>
        <dbReference type="ARBA" id="ARBA00022723"/>
    </source>
</evidence>
<dbReference type="InterPro" id="IPR014013">
    <property type="entry name" value="Helic_SF1/SF2_ATP-bd_DinG/Rad3"/>
</dbReference>
<dbReference type="GO" id="GO:0051539">
    <property type="term" value="F:4 iron, 4 sulfur cluster binding"/>
    <property type="evidence" value="ECO:0007669"/>
    <property type="project" value="UniProtKB-KW"/>
</dbReference>
<dbReference type="InterPro" id="IPR011604">
    <property type="entry name" value="PDDEXK-like_dom_sf"/>
</dbReference>
<dbReference type="GO" id="GO:0005524">
    <property type="term" value="F:ATP binding"/>
    <property type="evidence" value="ECO:0007669"/>
    <property type="project" value="UniProtKB-KW"/>
</dbReference>
<dbReference type="InterPro" id="IPR010614">
    <property type="entry name" value="RAD3-like_helicase_DEAD"/>
</dbReference>
<dbReference type="EMBL" id="QFOD01000001">
    <property type="protein sequence ID" value="PZP36504.1"/>
    <property type="molecule type" value="Genomic_DNA"/>
</dbReference>
<evidence type="ECO:0000256" key="8">
    <source>
        <dbReference type="ARBA" id="ARBA00023004"/>
    </source>
</evidence>
<dbReference type="InterPro" id="IPR045028">
    <property type="entry name" value="DinG/Rad3-like"/>
</dbReference>
<dbReference type="InterPro" id="IPR006554">
    <property type="entry name" value="Helicase-like_DEXD_c2"/>
</dbReference>
<name>A0A2W5E343_9BURK</name>
<evidence type="ECO:0000313" key="17">
    <source>
        <dbReference type="Proteomes" id="UP000249633"/>
    </source>
</evidence>
<evidence type="ECO:0000256" key="6">
    <source>
        <dbReference type="ARBA" id="ARBA00022806"/>
    </source>
</evidence>